<reference evidence="1" key="1">
    <citation type="journal article" date="2021" name="Proc. Natl. Acad. Sci. U.S.A.">
        <title>A Catalog of Tens of Thousands of Viruses from Human Metagenomes Reveals Hidden Associations with Chronic Diseases.</title>
        <authorList>
            <person name="Tisza M.J."/>
            <person name="Buck C.B."/>
        </authorList>
    </citation>
    <scope>NUCLEOTIDE SEQUENCE</scope>
    <source>
        <strain evidence="1">CtTC45</strain>
    </source>
</reference>
<protein>
    <submittedName>
        <fullName evidence="1">Uncharacterized protein</fullName>
    </submittedName>
</protein>
<accession>A0A8S5LQK9</accession>
<dbReference type="EMBL" id="BK015895">
    <property type="protein sequence ID" value="DAD72218.1"/>
    <property type="molecule type" value="Genomic_DNA"/>
</dbReference>
<organism evidence="1">
    <name type="scientific">Siphoviridae sp. ctTC45</name>
    <dbReference type="NCBI Taxonomy" id="2827573"/>
    <lineage>
        <taxon>Viruses</taxon>
        <taxon>Duplodnaviria</taxon>
        <taxon>Heunggongvirae</taxon>
        <taxon>Uroviricota</taxon>
        <taxon>Caudoviricetes</taxon>
    </lineage>
</organism>
<evidence type="ECO:0000313" key="1">
    <source>
        <dbReference type="EMBL" id="DAD72218.1"/>
    </source>
</evidence>
<name>A0A8S5LQK9_9CAUD</name>
<sequence>MTSSYEDIYSRFLQKCTDYDFIELDEETVYDNMEGWLHSVASLPYVRVKFKTFSLNDEVLKMNWELKNSIDDNSDELFVIEVFAQGMIIQWLEPKVKSILNVKQFFGGKEEKFYSQANHLNELRSLLSDANISLRKLLRDHGYIINSYISEE</sequence>
<proteinExistence type="predicted"/>